<evidence type="ECO:0000313" key="2">
    <source>
        <dbReference type="Proteomes" id="UP000824120"/>
    </source>
</evidence>
<reference evidence="1 2" key="1">
    <citation type="submission" date="2020-09" db="EMBL/GenBank/DDBJ databases">
        <title>De no assembly of potato wild relative species, Solanum commersonii.</title>
        <authorList>
            <person name="Cho K."/>
        </authorList>
    </citation>
    <scope>NUCLEOTIDE SEQUENCE [LARGE SCALE GENOMIC DNA]</scope>
    <source>
        <strain evidence="1">LZ3.2</strain>
        <tissue evidence="1">Leaf</tissue>
    </source>
</reference>
<sequence>MENVHLSKGDRMGETRSIKGVLSSWNRDGNASDKEKRWKLVPACIWWTIWKKRNNRSFENTEVTGFKRKEDLEEDVIRNYQLE</sequence>
<dbReference type="EMBL" id="JACXVP010000003">
    <property type="protein sequence ID" value="KAG5614143.1"/>
    <property type="molecule type" value="Genomic_DNA"/>
</dbReference>
<accession>A0A9J5ZQ25</accession>
<proteinExistence type="predicted"/>
<dbReference type="AlphaFoldDB" id="A0A9J5ZQ25"/>
<dbReference type="Proteomes" id="UP000824120">
    <property type="component" value="Chromosome 3"/>
</dbReference>
<name>A0A9J5ZQ25_SOLCO</name>
<protein>
    <submittedName>
        <fullName evidence="1">Uncharacterized protein</fullName>
    </submittedName>
</protein>
<organism evidence="1 2">
    <name type="scientific">Solanum commersonii</name>
    <name type="common">Commerson's wild potato</name>
    <name type="synonym">Commerson's nightshade</name>
    <dbReference type="NCBI Taxonomy" id="4109"/>
    <lineage>
        <taxon>Eukaryota</taxon>
        <taxon>Viridiplantae</taxon>
        <taxon>Streptophyta</taxon>
        <taxon>Embryophyta</taxon>
        <taxon>Tracheophyta</taxon>
        <taxon>Spermatophyta</taxon>
        <taxon>Magnoliopsida</taxon>
        <taxon>eudicotyledons</taxon>
        <taxon>Gunneridae</taxon>
        <taxon>Pentapetalae</taxon>
        <taxon>asterids</taxon>
        <taxon>lamiids</taxon>
        <taxon>Solanales</taxon>
        <taxon>Solanaceae</taxon>
        <taxon>Solanoideae</taxon>
        <taxon>Solaneae</taxon>
        <taxon>Solanum</taxon>
    </lineage>
</organism>
<keyword evidence="2" id="KW-1185">Reference proteome</keyword>
<comment type="caution">
    <text evidence="1">The sequence shown here is derived from an EMBL/GenBank/DDBJ whole genome shotgun (WGS) entry which is preliminary data.</text>
</comment>
<gene>
    <name evidence="1" type="ORF">H5410_013967</name>
</gene>
<evidence type="ECO:0000313" key="1">
    <source>
        <dbReference type="EMBL" id="KAG5614143.1"/>
    </source>
</evidence>
<dbReference type="OrthoDB" id="1937542at2759"/>